<proteinExistence type="predicted"/>
<dbReference type="Gene3D" id="3.40.50.1820">
    <property type="entry name" value="alpha/beta hydrolase"/>
    <property type="match status" value="1"/>
</dbReference>
<sequence>MTPAPDWGTGYDVVGGRGPTRADLDELARAARALETAARRLDDASSTLDVARQVAVGHLIQHHAEASAAVDALTATRTGTASPARTADHLRDLAGRLRHVVQDYDDAESWVHRLVRSALEADAVVTGSAGILGAAGAAAQVVGGALLLADGASLHAVLVALRDRDPDALLRVLREDLAPGRLVADGRAELALDVLARYLVAVGGHLGLPPRDAVPFVARAIASLLPDAGPTVVLTRDDPPQLAAPRDAADLLRRVGSTYRAPYGVITVQRLDHPDGSRSWAVEIPGTESSHFNADAPTDMTTNLRLEAGLPDDMSTAVIEAMRRAGIPPDEPVAIAGHSQGGMVAQKVAALAVGLFDVRAIVAAGSPDIPVTVPTGVAVLHVRHDEDAVPQTDGKPDDGSDDVVVLGRNLPVTAGGVEPDPVAAHSLVTYVESVKGGYEAMGGNPGLRAFHDVLTDVLGPDGTTATTFQFQATRDPDLVRHDPATGLPRPPTIRPVLEPVSP</sequence>
<feature type="region of interest" description="Disordered" evidence="1">
    <location>
        <begin position="478"/>
        <end position="502"/>
    </location>
</feature>
<protein>
    <recommendedName>
        <fullName evidence="4">Alpha/beta hydrolase</fullName>
    </recommendedName>
</protein>
<evidence type="ECO:0000313" key="3">
    <source>
        <dbReference type="Proteomes" id="UP000632740"/>
    </source>
</evidence>
<evidence type="ECO:0000256" key="1">
    <source>
        <dbReference type="SAM" id="MobiDB-lite"/>
    </source>
</evidence>
<comment type="caution">
    <text evidence="2">The sequence shown here is derived from an EMBL/GenBank/DDBJ whole genome shotgun (WGS) entry which is preliminary data.</text>
</comment>
<accession>A0A919P295</accession>
<dbReference type="SUPFAM" id="SSF53474">
    <property type="entry name" value="alpha/beta-Hydrolases"/>
    <property type="match status" value="1"/>
</dbReference>
<keyword evidence="3" id="KW-1185">Reference proteome</keyword>
<gene>
    <name evidence="2" type="ORF">Cch01nite_26570</name>
</gene>
<dbReference type="RefSeq" id="WP_203755492.1">
    <property type="nucleotide sequence ID" value="NZ_BONK01000009.1"/>
</dbReference>
<reference evidence="2" key="1">
    <citation type="submission" date="2021-01" db="EMBL/GenBank/DDBJ databases">
        <title>Whole genome shotgun sequence of Cellulomonas chitinilytica NBRC 110799.</title>
        <authorList>
            <person name="Komaki H."/>
            <person name="Tamura T."/>
        </authorList>
    </citation>
    <scope>NUCLEOTIDE SEQUENCE</scope>
    <source>
        <strain evidence="2">NBRC 110799</strain>
    </source>
</reference>
<name>A0A919P295_9CELL</name>
<dbReference type="EMBL" id="BONK01000009">
    <property type="protein sequence ID" value="GIG21933.1"/>
    <property type="molecule type" value="Genomic_DNA"/>
</dbReference>
<organism evidence="2 3">
    <name type="scientific">Cellulomonas chitinilytica</name>
    <dbReference type="NCBI Taxonomy" id="398759"/>
    <lineage>
        <taxon>Bacteria</taxon>
        <taxon>Bacillati</taxon>
        <taxon>Actinomycetota</taxon>
        <taxon>Actinomycetes</taxon>
        <taxon>Micrococcales</taxon>
        <taxon>Cellulomonadaceae</taxon>
        <taxon>Cellulomonas</taxon>
    </lineage>
</organism>
<evidence type="ECO:0000313" key="2">
    <source>
        <dbReference type="EMBL" id="GIG21933.1"/>
    </source>
</evidence>
<dbReference type="Proteomes" id="UP000632740">
    <property type="component" value="Unassembled WGS sequence"/>
</dbReference>
<dbReference type="AlphaFoldDB" id="A0A919P295"/>
<evidence type="ECO:0008006" key="4">
    <source>
        <dbReference type="Google" id="ProtNLM"/>
    </source>
</evidence>
<dbReference type="InterPro" id="IPR029058">
    <property type="entry name" value="AB_hydrolase_fold"/>
</dbReference>